<keyword evidence="3" id="KW-1185">Reference proteome</keyword>
<accession>A0A1W0WRB5</accession>
<reference evidence="3" key="1">
    <citation type="submission" date="2017-01" db="EMBL/GenBank/DDBJ databases">
        <title>Comparative genomics of anhydrobiosis in the tardigrade Hypsibius dujardini.</title>
        <authorList>
            <person name="Yoshida Y."/>
            <person name="Koutsovoulos G."/>
            <person name="Laetsch D."/>
            <person name="Stevens L."/>
            <person name="Kumar S."/>
            <person name="Horikawa D."/>
            <person name="Ishino K."/>
            <person name="Komine S."/>
            <person name="Tomita M."/>
            <person name="Blaxter M."/>
            <person name="Arakawa K."/>
        </authorList>
    </citation>
    <scope>NUCLEOTIDE SEQUENCE [LARGE SCALE GENOMIC DNA]</scope>
    <source>
        <strain evidence="3">Z151</strain>
    </source>
</reference>
<keyword evidence="1" id="KW-0812">Transmembrane</keyword>
<dbReference type="AlphaFoldDB" id="A0A1W0WRB5"/>
<organism evidence="2 3">
    <name type="scientific">Hypsibius exemplaris</name>
    <name type="common">Freshwater tardigrade</name>
    <dbReference type="NCBI Taxonomy" id="2072580"/>
    <lineage>
        <taxon>Eukaryota</taxon>
        <taxon>Metazoa</taxon>
        <taxon>Ecdysozoa</taxon>
        <taxon>Tardigrada</taxon>
        <taxon>Eutardigrada</taxon>
        <taxon>Parachela</taxon>
        <taxon>Hypsibioidea</taxon>
        <taxon>Hypsibiidae</taxon>
        <taxon>Hypsibius</taxon>
    </lineage>
</organism>
<keyword evidence="1" id="KW-0472">Membrane</keyword>
<dbReference type="EMBL" id="MTYJ01000057">
    <property type="protein sequence ID" value="OQV17722.1"/>
    <property type="molecule type" value="Genomic_DNA"/>
</dbReference>
<sequence>MDSPENMTAFGAWSSVTFPPIDYPPSSSVVVTHLEPPAPPAIYALLQQLLVVIGSSLSLVFIAFAFITFTLFSDLKDLAG</sequence>
<keyword evidence="1" id="KW-1133">Transmembrane helix</keyword>
<protein>
    <submittedName>
        <fullName evidence="2">Uncharacterized protein</fullName>
    </submittedName>
</protein>
<feature type="transmembrane region" description="Helical" evidence="1">
    <location>
        <begin position="49"/>
        <end position="72"/>
    </location>
</feature>
<evidence type="ECO:0000313" key="2">
    <source>
        <dbReference type="EMBL" id="OQV17722.1"/>
    </source>
</evidence>
<evidence type="ECO:0000256" key="1">
    <source>
        <dbReference type="SAM" id="Phobius"/>
    </source>
</evidence>
<comment type="caution">
    <text evidence="2">The sequence shown here is derived from an EMBL/GenBank/DDBJ whole genome shotgun (WGS) entry which is preliminary data.</text>
</comment>
<proteinExistence type="predicted"/>
<dbReference type="Proteomes" id="UP000192578">
    <property type="component" value="Unassembled WGS sequence"/>
</dbReference>
<gene>
    <name evidence="2" type="ORF">BV898_08179</name>
</gene>
<name>A0A1W0WRB5_HYPEX</name>
<evidence type="ECO:0000313" key="3">
    <source>
        <dbReference type="Proteomes" id="UP000192578"/>
    </source>
</evidence>